<gene>
    <name evidence="2" type="ORF">DFP72DRAFT_861936</name>
</gene>
<organism evidence="2 3">
    <name type="scientific">Ephemerocybe angulata</name>
    <dbReference type="NCBI Taxonomy" id="980116"/>
    <lineage>
        <taxon>Eukaryota</taxon>
        <taxon>Fungi</taxon>
        <taxon>Dikarya</taxon>
        <taxon>Basidiomycota</taxon>
        <taxon>Agaricomycotina</taxon>
        <taxon>Agaricomycetes</taxon>
        <taxon>Agaricomycetidae</taxon>
        <taxon>Agaricales</taxon>
        <taxon>Agaricineae</taxon>
        <taxon>Psathyrellaceae</taxon>
        <taxon>Ephemerocybe</taxon>
    </lineage>
</organism>
<dbReference type="EMBL" id="JACGCI010000233">
    <property type="protein sequence ID" value="KAF6741582.1"/>
    <property type="molecule type" value="Genomic_DNA"/>
</dbReference>
<keyword evidence="1" id="KW-1133">Transmembrane helix</keyword>
<dbReference type="AlphaFoldDB" id="A0A8H6H8S6"/>
<evidence type="ECO:0000313" key="2">
    <source>
        <dbReference type="EMBL" id="KAF6741582.1"/>
    </source>
</evidence>
<keyword evidence="3" id="KW-1185">Reference proteome</keyword>
<sequence length="112" mass="12473">MFLVHYEQAQAGETATSEGLKRNPHPVPTLERDLVPLQRFTCERERHEKIDESLRLWHLGALQPFGIVLTELIAFLGIYGIICLPSAEGGLDSTFFNQPKQPGLFAAKGVAE</sequence>
<dbReference type="Proteomes" id="UP000521943">
    <property type="component" value="Unassembled WGS sequence"/>
</dbReference>
<comment type="caution">
    <text evidence="2">The sequence shown here is derived from an EMBL/GenBank/DDBJ whole genome shotgun (WGS) entry which is preliminary data.</text>
</comment>
<accession>A0A8H6H8S6</accession>
<feature type="transmembrane region" description="Helical" evidence="1">
    <location>
        <begin position="56"/>
        <end position="82"/>
    </location>
</feature>
<evidence type="ECO:0000313" key="3">
    <source>
        <dbReference type="Proteomes" id="UP000521943"/>
    </source>
</evidence>
<keyword evidence="1" id="KW-0812">Transmembrane</keyword>
<evidence type="ECO:0000256" key="1">
    <source>
        <dbReference type="SAM" id="Phobius"/>
    </source>
</evidence>
<name>A0A8H6H8S6_9AGAR</name>
<proteinExistence type="predicted"/>
<keyword evidence="1" id="KW-0472">Membrane</keyword>
<protein>
    <submittedName>
        <fullName evidence="2">Uncharacterized protein</fullName>
    </submittedName>
</protein>
<reference evidence="2 3" key="1">
    <citation type="submission" date="2020-07" db="EMBL/GenBank/DDBJ databases">
        <title>Comparative genomics of pyrophilous fungi reveals a link between fire events and developmental genes.</title>
        <authorList>
            <consortium name="DOE Joint Genome Institute"/>
            <person name="Steindorff A.S."/>
            <person name="Carver A."/>
            <person name="Calhoun S."/>
            <person name="Stillman K."/>
            <person name="Liu H."/>
            <person name="Lipzen A."/>
            <person name="Pangilinan J."/>
            <person name="Labutti K."/>
            <person name="Bruns T.D."/>
            <person name="Grigoriev I.V."/>
        </authorList>
    </citation>
    <scope>NUCLEOTIDE SEQUENCE [LARGE SCALE GENOMIC DNA]</scope>
    <source>
        <strain evidence="2 3">CBS 144469</strain>
    </source>
</reference>